<sequence length="218" mass="24448">MAKGRKVGWSQQERWLVSDINQSTSTQTDGTDGVEFGEEDVWSMIDGALDRHDDPMLNGAPTPDWPDSHVDAMIRSQQRLMSRERDGERVGGLSLAFEDPSRTGAARIVHQFHTQENPKPSQKGRHVASSAPVHVPTWSRIERVESTESLNEWDDGSVLSQENESERVPPHEYLAREYARSHKNLVATSVFEGVGRTLKGRDASRVRDAVWSRTGFNG</sequence>
<name>A0AAP0KNA2_9MAGN</name>
<evidence type="ECO:0000256" key="1">
    <source>
        <dbReference type="ARBA" id="ARBA00034773"/>
    </source>
</evidence>
<comment type="similarity">
    <text evidence="1">Belongs to the senescence regulator S40 family.</text>
</comment>
<evidence type="ECO:0008006" key="5">
    <source>
        <dbReference type="Google" id="ProtNLM"/>
    </source>
</evidence>
<reference evidence="3 4" key="1">
    <citation type="submission" date="2024-01" db="EMBL/GenBank/DDBJ databases">
        <title>Genome assemblies of Stephania.</title>
        <authorList>
            <person name="Yang L."/>
        </authorList>
    </citation>
    <scope>NUCLEOTIDE SEQUENCE [LARGE SCALE GENOMIC DNA]</scope>
    <source>
        <strain evidence="3">QJT</strain>
        <tissue evidence="3">Leaf</tissue>
    </source>
</reference>
<dbReference type="GO" id="GO:0010150">
    <property type="term" value="P:leaf senescence"/>
    <property type="evidence" value="ECO:0007669"/>
    <property type="project" value="UniProtKB-ARBA"/>
</dbReference>
<dbReference type="Proteomes" id="UP001417504">
    <property type="component" value="Unassembled WGS sequence"/>
</dbReference>
<protein>
    <recommendedName>
        <fullName evidence="5">Senescence regulator</fullName>
    </recommendedName>
</protein>
<evidence type="ECO:0000313" key="3">
    <source>
        <dbReference type="EMBL" id="KAK9155713.1"/>
    </source>
</evidence>
<dbReference type="PANTHER" id="PTHR46525:SF18">
    <property type="entry name" value="SENESCENCE REGULATOR S40"/>
    <property type="match status" value="1"/>
</dbReference>
<evidence type="ECO:0000313" key="4">
    <source>
        <dbReference type="Proteomes" id="UP001417504"/>
    </source>
</evidence>
<evidence type="ECO:0000256" key="2">
    <source>
        <dbReference type="SAM" id="MobiDB-lite"/>
    </source>
</evidence>
<dbReference type="AlphaFoldDB" id="A0AAP0KNA2"/>
<dbReference type="InterPro" id="IPR007608">
    <property type="entry name" value="Senescence_reg_S40"/>
</dbReference>
<feature type="region of interest" description="Disordered" evidence="2">
    <location>
        <begin position="49"/>
        <end position="69"/>
    </location>
</feature>
<keyword evidence="4" id="KW-1185">Reference proteome</keyword>
<accession>A0AAP0KNA2</accession>
<proteinExistence type="inferred from homology"/>
<dbReference type="Pfam" id="PF04520">
    <property type="entry name" value="Senescence_reg"/>
    <property type="match status" value="1"/>
</dbReference>
<dbReference type="PANTHER" id="PTHR46525">
    <property type="entry name" value="EMB|CAB72159.1"/>
    <property type="match status" value="1"/>
</dbReference>
<gene>
    <name evidence="3" type="ORF">Sjap_003193</name>
</gene>
<organism evidence="3 4">
    <name type="scientific">Stephania japonica</name>
    <dbReference type="NCBI Taxonomy" id="461633"/>
    <lineage>
        <taxon>Eukaryota</taxon>
        <taxon>Viridiplantae</taxon>
        <taxon>Streptophyta</taxon>
        <taxon>Embryophyta</taxon>
        <taxon>Tracheophyta</taxon>
        <taxon>Spermatophyta</taxon>
        <taxon>Magnoliopsida</taxon>
        <taxon>Ranunculales</taxon>
        <taxon>Menispermaceae</taxon>
        <taxon>Menispermoideae</taxon>
        <taxon>Cissampelideae</taxon>
        <taxon>Stephania</taxon>
    </lineage>
</organism>
<dbReference type="EMBL" id="JBBNAE010000001">
    <property type="protein sequence ID" value="KAK9155713.1"/>
    <property type="molecule type" value="Genomic_DNA"/>
</dbReference>
<comment type="caution">
    <text evidence="3">The sequence shown here is derived from an EMBL/GenBank/DDBJ whole genome shotgun (WGS) entry which is preliminary data.</text>
</comment>